<dbReference type="OrthoDB" id="5019236at2"/>
<comment type="caution">
    <text evidence="3">The sequence shown here is derived from an EMBL/GenBank/DDBJ whole genome shotgun (WGS) entry which is preliminary data.</text>
</comment>
<proteinExistence type="predicted"/>
<protein>
    <submittedName>
        <fullName evidence="3">Uncharacterized protein</fullName>
    </submittedName>
</protein>
<accession>A0A7W3JK73</accession>
<evidence type="ECO:0000256" key="1">
    <source>
        <dbReference type="SAM" id="MobiDB-lite"/>
    </source>
</evidence>
<evidence type="ECO:0000313" key="5">
    <source>
        <dbReference type="Proteomes" id="UP000522688"/>
    </source>
</evidence>
<name>A0A7W3JK73_9MICO</name>
<feature type="compositionally biased region" description="Low complexity" evidence="1">
    <location>
        <begin position="47"/>
        <end position="58"/>
    </location>
</feature>
<evidence type="ECO:0000313" key="4">
    <source>
        <dbReference type="Proteomes" id="UP000321154"/>
    </source>
</evidence>
<dbReference type="RefSeq" id="WP_146856778.1">
    <property type="nucleotide sequence ID" value="NZ_BAAAHR010000003.1"/>
</dbReference>
<organism evidence="3 5">
    <name type="scientific">Frigoribacterium faeni</name>
    <dbReference type="NCBI Taxonomy" id="145483"/>
    <lineage>
        <taxon>Bacteria</taxon>
        <taxon>Bacillati</taxon>
        <taxon>Actinomycetota</taxon>
        <taxon>Actinomycetes</taxon>
        <taxon>Micrococcales</taxon>
        <taxon>Microbacteriaceae</taxon>
        <taxon>Frigoribacterium</taxon>
    </lineage>
</organism>
<gene>
    <name evidence="3" type="ORF">FB463_002611</name>
    <name evidence="2" type="ORF">FFA01_27620</name>
</gene>
<dbReference type="AlphaFoldDB" id="A0A7W3JK73"/>
<dbReference type="EMBL" id="BJUV01000038">
    <property type="protein sequence ID" value="GEK84453.1"/>
    <property type="molecule type" value="Genomic_DNA"/>
</dbReference>
<dbReference type="EMBL" id="JACGWW010000004">
    <property type="protein sequence ID" value="MBA8814340.1"/>
    <property type="molecule type" value="Genomic_DNA"/>
</dbReference>
<evidence type="ECO:0000313" key="2">
    <source>
        <dbReference type="EMBL" id="GEK84453.1"/>
    </source>
</evidence>
<keyword evidence="4" id="KW-1185">Reference proteome</keyword>
<feature type="region of interest" description="Disordered" evidence="1">
    <location>
        <begin position="38"/>
        <end position="59"/>
    </location>
</feature>
<dbReference type="Proteomes" id="UP000522688">
    <property type="component" value="Unassembled WGS sequence"/>
</dbReference>
<sequence>MIFSTGTQGFRARSAGRQALGLGAVGLLALGLTGCTGGGSTSDEAEAPAAETTAAPEPGQVSCDFVSPATGGAELTETADAYEVTWTGQEVDPALNQITFTVILTDFGSEESSKPSVQMQVSYIDGELRGYGAVDDQAQLVEAPGEPVVSGDTVTGTFPKSLAPLAALQADDFAPDSWVPRVETVVTLEGNEREMTECTETGQSLPYVPLG</sequence>
<evidence type="ECO:0000313" key="3">
    <source>
        <dbReference type="EMBL" id="MBA8814340.1"/>
    </source>
</evidence>
<reference evidence="2 4" key="1">
    <citation type="submission" date="2019-07" db="EMBL/GenBank/DDBJ databases">
        <title>Whole genome shotgun sequence of Frigoribacterium faeni NBRC 103066.</title>
        <authorList>
            <person name="Hosoyama A."/>
            <person name="Uohara A."/>
            <person name="Ohji S."/>
            <person name="Ichikawa N."/>
        </authorList>
    </citation>
    <scope>NUCLEOTIDE SEQUENCE [LARGE SCALE GENOMIC DNA]</scope>
    <source>
        <strain evidence="2 4">NBRC 103066</strain>
    </source>
</reference>
<dbReference type="Proteomes" id="UP000321154">
    <property type="component" value="Unassembled WGS sequence"/>
</dbReference>
<reference evidence="3 5" key="2">
    <citation type="submission" date="2020-07" db="EMBL/GenBank/DDBJ databases">
        <title>Sequencing the genomes of 1000 actinobacteria strains.</title>
        <authorList>
            <person name="Klenk H.-P."/>
        </authorList>
    </citation>
    <scope>NUCLEOTIDE SEQUENCE [LARGE SCALE GENOMIC DNA]</scope>
    <source>
        <strain evidence="3 5">DSM 10309</strain>
    </source>
</reference>